<evidence type="ECO:0000256" key="1">
    <source>
        <dbReference type="SAM" id="MobiDB-lite"/>
    </source>
</evidence>
<reference evidence="2 3" key="1">
    <citation type="submission" date="2014-04" db="EMBL/GenBank/DDBJ databases">
        <authorList>
            <consortium name="DOE Joint Genome Institute"/>
            <person name="Kuo A."/>
            <person name="Girlanda M."/>
            <person name="Perotto S."/>
            <person name="Kohler A."/>
            <person name="Nagy L.G."/>
            <person name="Floudas D."/>
            <person name="Copeland A."/>
            <person name="Barry K.W."/>
            <person name="Cichocki N."/>
            <person name="Veneault-Fourrey C."/>
            <person name="LaButti K."/>
            <person name="Lindquist E.A."/>
            <person name="Lipzen A."/>
            <person name="Lundell T."/>
            <person name="Morin E."/>
            <person name="Murat C."/>
            <person name="Sun H."/>
            <person name="Tunlid A."/>
            <person name="Henrissat B."/>
            <person name="Grigoriev I.V."/>
            <person name="Hibbett D.S."/>
            <person name="Martin F."/>
            <person name="Nordberg H.P."/>
            <person name="Cantor M.N."/>
            <person name="Hua S.X."/>
        </authorList>
    </citation>
    <scope>NUCLEOTIDE SEQUENCE [LARGE SCALE GENOMIC DNA]</scope>
    <source>
        <strain evidence="2 3">MUT 4182</strain>
    </source>
</reference>
<dbReference type="Proteomes" id="UP000054248">
    <property type="component" value="Unassembled WGS sequence"/>
</dbReference>
<accession>A0A0C3KI85</accession>
<evidence type="ECO:0000313" key="3">
    <source>
        <dbReference type="Proteomes" id="UP000054248"/>
    </source>
</evidence>
<evidence type="ECO:0000313" key="2">
    <source>
        <dbReference type="EMBL" id="KIO21208.1"/>
    </source>
</evidence>
<protein>
    <submittedName>
        <fullName evidence="2">Uncharacterized protein</fullName>
    </submittedName>
</protein>
<gene>
    <name evidence="2" type="ORF">M407DRAFT_245561</name>
</gene>
<dbReference type="AlphaFoldDB" id="A0A0C3KI85"/>
<proteinExistence type="predicted"/>
<sequence length="64" mass="6755">MVPNKANILPHPAGGLSASTSASPPLLRKSALDADTSPTMDRFTKLGTRIERKRELTPPSSVGI</sequence>
<dbReference type="EMBL" id="KN823146">
    <property type="protein sequence ID" value="KIO21208.1"/>
    <property type="molecule type" value="Genomic_DNA"/>
</dbReference>
<feature type="compositionally biased region" description="Basic and acidic residues" evidence="1">
    <location>
        <begin position="42"/>
        <end position="56"/>
    </location>
</feature>
<dbReference type="HOGENOM" id="CLU_2869301_0_0_1"/>
<keyword evidence="3" id="KW-1185">Reference proteome</keyword>
<reference evidence="3" key="2">
    <citation type="submission" date="2015-01" db="EMBL/GenBank/DDBJ databases">
        <title>Evolutionary Origins and Diversification of the Mycorrhizal Mutualists.</title>
        <authorList>
            <consortium name="DOE Joint Genome Institute"/>
            <consortium name="Mycorrhizal Genomics Consortium"/>
            <person name="Kohler A."/>
            <person name="Kuo A."/>
            <person name="Nagy L.G."/>
            <person name="Floudas D."/>
            <person name="Copeland A."/>
            <person name="Barry K.W."/>
            <person name="Cichocki N."/>
            <person name="Veneault-Fourrey C."/>
            <person name="LaButti K."/>
            <person name="Lindquist E.A."/>
            <person name="Lipzen A."/>
            <person name="Lundell T."/>
            <person name="Morin E."/>
            <person name="Murat C."/>
            <person name="Riley R."/>
            <person name="Ohm R."/>
            <person name="Sun H."/>
            <person name="Tunlid A."/>
            <person name="Henrissat B."/>
            <person name="Grigoriev I.V."/>
            <person name="Hibbett D.S."/>
            <person name="Martin F."/>
        </authorList>
    </citation>
    <scope>NUCLEOTIDE SEQUENCE [LARGE SCALE GENOMIC DNA]</scope>
    <source>
        <strain evidence="3">MUT 4182</strain>
    </source>
</reference>
<name>A0A0C3KI85_9AGAM</name>
<organism evidence="2 3">
    <name type="scientific">Tulasnella calospora MUT 4182</name>
    <dbReference type="NCBI Taxonomy" id="1051891"/>
    <lineage>
        <taxon>Eukaryota</taxon>
        <taxon>Fungi</taxon>
        <taxon>Dikarya</taxon>
        <taxon>Basidiomycota</taxon>
        <taxon>Agaricomycotina</taxon>
        <taxon>Agaricomycetes</taxon>
        <taxon>Cantharellales</taxon>
        <taxon>Tulasnellaceae</taxon>
        <taxon>Tulasnella</taxon>
    </lineage>
</organism>
<feature type="compositionally biased region" description="Low complexity" evidence="1">
    <location>
        <begin position="12"/>
        <end position="27"/>
    </location>
</feature>
<feature type="region of interest" description="Disordered" evidence="1">
    <location>
        <begin position="1"/>
        <end position="64"/>
    </location>
</feature>